<name>A0ABC8AQ88_9NOCA</name>
<dbReference type="AlphaFoldDB" id="A0ABC8AQ88"/>
<sequence>MSRNVAWPPEPDALQLADRSDERKRIARMYLGAQSRFEGTAGRVYHGILDGFHGEPDCPWTRGRRLP</sequence>
<evidence type="ECO:0000313" key="1">
    <source>
        <dbReference type="EMBL" id="APA96323.1"/>
    </source>
</evidence>
<dbReference type="EMBL" id="CP017839">
    <property type="protein sequence ID" value="APA96323.1"/>
    <property type="molecule type" value="Genomic_DNA"/>
</dbReference>
<gene>
    <name evidence="1" type="ORF">NS506_02257</name>
</gene>
<organism evidence="1 2">
    <name type="scientific">Nocardia seriolae</name>
    <dbReference type="NCBI Taxonomy" id="37332"/>
    <lineage>
        <taxon>Bacteria</taxon>
        <taxon>Bacillati</taxon>
        <taxon>Actinomycetota</taxon>
        <taxon>Actinomycetes</taxon>
        <taxon>Mycobacteriales</taxon>
        <taxon>Nocardiaceae</taxon>
        <taxon>Nocardia</taxon>
    </lineage>
</organism>
<reference evidence="1 2" key="1">
    <citation type="submission" date="2016-10" db="EMBL/GenBank/DDBJ databases">
        <title>Genome sequence of Nocardia seriolae strain EM150506, isolated from Anguila japonica.</title>
        <authorList>
            <person name="Han H.-J."/>
        </authorList>
    </citation>
    <scope>NUCLEOTIDE SEQUENCE [LARGE SCALE GENOMIC DNA]</scope>
    <source>
        <strain evidence="1 2">EM150506</strain>
    </source>
</reference>
<proteinExistence type="predicted"/>
<dbReference type="KEGG" id="nsr:NS506_02257"/>
<protein>
    <submittedName>
        <fullName evidence="1">Uncharacterized protein</fullName>
    </submittedName>
</protein>
<dbReference type="Proteomes" id="UP000180166">
    <property type="component" value="Chromosome"/>
</dbReference>
<evidence type="ECO:0000313" key="2">
    <source>
        <dbReference type="Proteomes" id="UP000180166"/>
    </source>
</evidence>
<accession>A0ABC8AQ88</accession>